<dbReference type="Proteomes" id="UP000663866">
    <property type="component" value="Unassembled WGS sequence"/>
</dbReference>
<name>A0A816NS87_9BILA</name>
<comment type="caution">
    <text evidence="1">The sequence shown here is derived from an EMBL/GenBank/DDBJ whole genome shotgun (WGS) entry which is preliminary data.</text>
</comment>
<evidence type="ECO:0000313" key="3">
    <source>
        <dbReference type="Proteomes" id="UP000663856"/>
    </source>
</evidence>
<keyword evidence="4" id="KW-1185">Reference proteome</keyword>
<dbReference type="Proteomes" id="UP000663856">
    <property type="component" value="Unassembled WGS sequence"/>
</dbReference>
<evidence type="ECO:0000313" key="1">
    <source>
        <dbReference type="EMBL" id="CAF2039234.1"/>
    </source>
</evidence>
<protein>
    <submittedName>
        <fullName evidence="1">Uncharacterized protein</fullName>
    </submittedName>
</protein>
<dbReference type="EMBL" id="CAJOBG010081794">
    <property type="protein sequence ID" value="CAF4634725.1"/>
    <property type="molecule type" value="Genomic_DNA"/>
</dbReference>
<sequence length="58" mass="6563">SDTISEENVRIDMQVDPIGSQLTEVKMEGGGDSFVKCFSLWLHGNENEHLQIRECIVK</sequence>
<evidence type="ECO:0000313" key="4">
    <source>
        <dbReference type="Proteomes" id="UP000663866"/>
    </source>
</evidence>
<dbReference type="EMBL" id="CAJNRF010002510">
    <property type="protein sequence ID" value="CAF2039234.1"/>
    <property type="molecule type" value="Genomic_DNA"/>
</dbReference>
<accession>A0A816NS87</accession>
<dbReference type="AlphaFoldDB" id="A0A816NS87"/>
<evidence type="ECO:0000313" key="2">
    <source>
        <dbReference type="EMBL" id="CAF4634725.1"/>
    </source>
</evidence>
<feature type="non-terminal residue" evidence="1">
    <location>
        <position position="1"/>
    </location>
</feature>
<proteinExistence type="predicted"/>
<reference evidence="1" key="1">
    <citation type="submission" date="2021-02" db="EMBL/GenBank/DDBJ databases">
        <authorList>
            <person name="Nowell W R."/>
        </authorList>
    </citation>
    <scope>NUCLEOTIDE SEQUENCE</scope>
</reference>
<gene>
    <name evidence="2" type="ORF">OVN521_LOCUS46349</name>
    <name evidence="1" type="ORF">WKI299_LOCUS8060</name>
</gene>
<organism evidence="1 3">
    <name type="scientific">Rotaria magnacalcarata</name>
    <dbReference type="NCBI Taxonomy" id="392030"/>
    <lineage>
        <taxon>Eukaryota</taxon>
        <taxon>Metazoa</taxon>
        <taxon>Spiralia</taxon>
        <taxon>Gnathifera</taxon>
        <taxon>Rotifera</taxon>
        <taxon>Eurotatoria</taxon>
        <taxon>Bdelloidea</taxon>
        <taxon>Philodinida</taxon>
        <taxon>Philodinidae</taxon>
        <taxon>Rotaria</taxon>
    </lineage>
</organism>